<sequence length="105" mass="11911">MYSPCTMLRLLALLVSSTLAMDLMPELKMHEDLRGIKHVVYCNNVVTYSQQEVPGYCKKCGDLIRIAYRDKCTICGEVSVIIVPERDTCNKHSVKKLRRISSSTT</sequence>
<keyword evidence="1" id="KW-0732">Signal</keyword>
<gene>
    <name evidence="3" type="ORF">PCANC_16586</name>
    <name evidence="2" type="ORF">PCANC_18040</name>
</gene>
<name>A0A2N5SRY3_9BASI</name>
<protein>
    <recommendedName>
        <fullName evidence="5">Phorbol-ester/DAG-type domain-containing protein</fullName>
    </recommendedName>
</protein>
<comment type="caution">
    <text evidence="2">The sequence shown here is derived from an EMBL/GenBank/DDBJ whole genome shotgun (WGS) entry which is preliminary data.</text>
</comment>
<evidence type="ECO:0000313" key="4">
    <source>
        <dbReference type="Proteomes" id="UP000235388"/>
    </source>
</evidence>
<proteinExistence type="predicted"/>
<evidence type="ECO:0008006" key="5">
    <source>
        <dbReference type="Google" id="ProtNLM"/>
    </source>
</evidence>
<dbReference type="Proteomes" id="UP000235388">
    <property type="component" value="Unassembled WGS sequence"/>
</dbReference>
<dbReference type="AlphaFoldDB" id="A0A2N5SRY3"/>
<organism evidence="2 4">
    <name type="scientific">Puccinia coronata f. sp. avenae</name>
    <dbReference type="NCBI Taxonomy" id="200324"/>
    <lineage>
        <taxon>Eukaryota</taxon>
        <taxon>Fungi</taxon>
        <taxon>Dikarya</taxon>
        <taxon>Basidiomycota</taxon>
        <taxon>Pucciniomycotina</taxon>
        <taxon>Pucciniomycetes</taxon>
        <taxon>Pucciniales</taxon>
        <taxon>Pucciniaceae</taxon>
        <taxon>Puccinia</taxon>
    </lineage>
</organism>
<dbReference type="EMBL" id="PGCJ01000881">
    <property type="protein sequence ID" value="PLW16012.1"/>
    <property type="molecule type" value="Genomic_DNA"/>
</dbReference>
<accession>A0A2N5SRY3</accession>
<evidence type="ECO:0000313" key="2">
    <source>
        <dbReference type="EMBL" id="PLW16012.1"/>
    </source>
</evidence>
<evidence type="ECO:0000313" key="3">
    <source>
        <dbReference type="EMBL" id="PLW38816.1"/>
    </source>
</evidence>
<evidence type="ECO:0000256" key="1">
    <source>
        <dbReference type="SAM" id="SignalP"/>
    </source>
</evidence>
<feature type="signal peptide" evidence="1">
    <location>
        <begin position="1"/>
        <end position="20"/>
    </location>
</feature>
<keyword evidence="4" id="KW-1185">Reference proteome</keyword>
<dbReference type="EMBL" id="PGCJ01000202">
    <property type="protein sequence ID" value="PLW38816.1"/>
    <property type="molecule type" value="Genomic_DNA"/>
</dbReference>
<reference evidence="2 4" key="1">
    <citation type="submission" date="2017-11" db="EMBL/GenBank/DDBJ databases">
        <title>De novo assembly and phasing of dikaryotic genomes from two isolates of Puccinia coronata f. sp. avenae, the causal agent of oat crown rust.</title>
        <authorList>
            <person name="Miller M.E."/>
            <person name="Zhang Y."/>
            <person name="Omidvar V."/>
            <person name="Sperschneider J."/>
            <person name="Schwessinger B."/>
            <person name="Raley C."/>
            <person name="Palmer J.M."/>
            <person name="Garnica D."/>
            <person name="Upadhyaya N."/>
            <person name="Rathjen J."/>
            <person name="Taylor J.M."/>
            <person name="Park R.F."/>
            <person name="Dodds P.N."/>
            <person name="Hirsch C.D."/>
            <person name="Kianian S.F."/>
            <person name="Figueroa M."/>
        </authorList>
    </citation>
    <scope>NUCLEOTIDE SEQUENCE [LARGE SCALE GENOMIC DNA]</scope>
    <source>
        <strain evidence="2">12NC29</strain>
    </source>
</reference>
<feature type="chain" id="PRO_5015083595" description="Phorbol-ester/DAG-type domain-containing protein" evidence="1">
    <location>
        <begin position="21"/>
        <end position="105"/>
    </location>
</feature>